<accession>A0A1H7IYG4</accession>
<protein>
    <submittedName>
        <fullName evidence="2">Uncharacterized protein</fullName>
    </submittedName>
</protein>
<dbReference type="EMBL" id="FOAD01000001">
    <property type="protein sequence ID" value="SEK66687.1"/>
    <property type="molecule type" value="Genomic_DNA"/>
</dbReference>
<proteinExistence type="predicted"/>
<feature type="transmembrane region" description="Helical" evidence="1">
    <location>
        <begin position="12"/>
        <end position="34"/>
    </location>
</feature>
<reference evidence="2 3" key="1">
    <citation type="submission" date="2016-10" db="EMBL/GenBank/DDBJ databases">
        <authorList>
            <person name="de Groot N.N."/>
        </authorList>
    </citation>
    <scope>NUCLEOTIDE SEQUENCE [LARGE SCALE GENOMIC DNA]</scope>
    <source>
        <strain evidence="2 3">CDM_5</strain>
    </source>
</reference>
<dbReference type="Pfam" id="PF24352">
    <property type="entry name" value="DUF7512"/>
    <property type="match status" value="1"/>
</dbReference>
<gene>
    <name evidence="2" type="ORF">SAMN04488691_1011038</name>
</gene>
<dbReference type="AlphaFoldDB" id="A0A1H7IYG4"/>
<name>A0A1H7IYG4_HALLR</name>
<evidence type="ECO:0000313" key="2">
    <source>
        <dbReference type="EMBL" id="SEK66687.1"/>
    </source>
</evidence>
<evidence type="ECO:0000313" key="3">
    <source>
        <dbReference type="Proteomes" id="UP000183894"/>
    </source>
</evidence>
<keyword evidence="1" id="KW-0472">Membrane</keyword>
<keyword evidence="1" id="KW-0812">Transmembrane</keyword>
<evidence type="ECO:0000256" key="1">
    <source>
        <dbReference type="SAM" id="Phobius"/>
    </source>
</evidence>
<dbReference type="Proteomes" id="UP000183894">
    <property type="component" value="Unassembled WGS sequence"/>
</dbReference>
<dbReference type="InterPro" id="IPR055934">
    <property type="entry name" value="DUF7512"/>
</dbReference>
<keyword evidence="1" id="KW-1133">Transmembrane helix</keyword>
<organism evidence="2 3">
    <name type="scientific">Haloferax larsenii</name>
    <dbReference type="NCBI Taxonomy" id="302484"/>
    <lineage>
        <taxon>Archaea</taxon>
        <taxon>Methanobacteriati</taxon>
        <taxon>Methanobacteriota</taxon>
        <taxon>Stenosarchaea group</taxon>
        <taxon>Halobacteria</taxon>
        <taxon>Halobacteriales</taxon>
        <taxon>Haloferacaceae</taxon>
        <taxon>Haloferax</taxon>
    </lineage>
</organism>
<dbReference type="RefSeq" id="WP_170836868.1">
    <property type="nucleotide sequence ID" value="NZ_FOAD01000001.1"/>
</dbReference>
<sequence>MFGIETLTGSSQAAALVGVVLVEAMVLYVGYGALESAVGSTVLKLLGGN</sequence>